<dbReference type="GO" id="GO:0016301">
    <property type="term" value="F:kinase activity"/>
    <property type="evidence" value="ECO:0007669"/>
    <property type="project" value="UniProtKB-KW"/>
</dbReference>
<organism evidence="6 7">
    <name type="scientific">Hominibacterium faecale</name>
    <dbReference type="NCBI Taxonomy" id="2839743"/>
    <lineage>
        <taxon>Bacteria</taxon>
        <taxon>Bacillati</taxon>
        <taxon>Bacillota</taxon>
        <taxon>Clostridia</taxon>
        <taxon>Peptostreptococcales</taxon>
        <taxon>Anaerovoracaceae</taxon>
        <taxon>Hominibacterium</taxon>
    </lineage>
</organism>
<dbReference type="InterPro" id="IPR002173">
    <property type="entry name" value="Carboh/pur_kinase_PfkB_CS"/>
</dbReference>
<dbReference type="PROSITE" id="PS00583">
    <property type="entry name" value="PFKB_KINASES_1"/>
    <property type="match status" value="1"/>
</dbReference>
<evidence type="ECO:0000313" key="7">
    <source>
        <dbReference type="Proteomes" id="UP001065549"/>
    </source>
</evidence>
<keyword evidence="7" id="KW-1185">Reference proteome</keyword>
<keyword evidence="3 4" id="KW-0418">Kinase</keyword>
<evidence type="ECO:0000256" key="2">
    <source>
        <dbReference type="ARBA" id="ARBA00022679"/>
    </source>
</evidence>
<dbReference type="RefSeq" id="WP_148396968.1">
    <property type="nucleotide sequence ID" value="NZ_JAJAGH010000017.1"/>
</dbReference>
<dbReference type="SUPFAM" id="SSF53613">
    <property type="entry name" value="Ribokinase-like"/>
    <property type="match status" value="1"/>
</dbReference>
<dbReference type="InterPro" id="IPR002139">
    <property type="entry name" value="Ribo/fructo_kinase"/>
</dbReference>
<dbReference type="AlphaFoldDB" id="A0A9J6QZG1"/>
<dbReference type="PROSITE" id="PS00584">
    <property type="entry name" value="PFKB_KINASES_2"/>
    <property type="match status" value="1"/>
</dbReference>
<evidence type="ECO:0000259" key="5">
    <source>
        <dbReference type="Pfam" id="PF00294"/>
    </source>
</evidence>
<dbReference type="PANTHER" id="PTHR10584">
    <property type="entry name" value="SUGAR KINASE"/>
    <property type="match status" value="1"/>
</dbReference>
<dbReference type="InterPro" id="IPR011611">
    <property type="entry name" value="PfkB_dom"/>
</dbReference>
<evidence type="ECO:0000256" key="1">
    <source>
        <dbReference type="ARBA" id="ARBA00010688"/>
    </source>
</evidence>
<dbReference type="Pfam" id="PF00294">
    <property type="entry name" value="PfkB"/>
    <property type="match status" value="1"/>
</dbReference>
<comment type="caution">
    <text evidence="6">The sequence shown here is derived from an EMBL/GenBank/DDBJ whole genome shotgun (WGS) entry which is preliminary data.</text>
</comment>
<sequence>MIGKVLLLGAVAMDVVLDSDSLPRDDGFEILRREQLVPGGSASNVAAALAALGAAAYQTGQIGDDQYGEVFRSTLREDGVDDTYLIIKEGGTTLHTYIITAPGGKHCIFANLGDSAASMTREQAPLDIVGEMDCLYVDMFSSEAAIVLAREAKKRYVPVVYNMQCPPSFMKKCSVSDEEIAEMLKLCSLFISGKEGYYQLTGTEDAVAAMEQVRQKYGIDDGVICTAGEEGAFWKDKDCLYRQAAFPVEAVDTTGAGDCFTGGLIFSRVLQKKNKQEALRFASGAAAIKCMKAGPRCKSDEQTIAAFIRRV</sequence>
<evidence type="ECO:0000256" key="4">
    <source>
        <dbReference type="RuleBase" id="RU003704"/>
    </source>
</evidence>
<evidence type="ECO:0000256" key="3">
    <source>
        <dbReference type="ARBA" id="ARBA00022777"/>
    </source>
</evidence>
<name>A0A9J6QZG1_9FIRM</name>
<evidence type="ECO:0000313" key="6">
    <source>
        <dbReference type="EMBL" id="MCU7380923.1"/>
    </source>
</evidence>
<dbReference type="PANTHER" id="PTHR10584:SF166">
    <property type="entry name" value="RIBOKINASE"/>
    <property type="match status" value="1"/>
</dbReference>
<keyword evidence="2 4" id="KW-0808">Transferase</keyword>
<gene>
    <name evidence="6" type="ORF">OBO34_21650</name>
</gene>
<proteinExistence type="inferred from homology"/>
<dbReference type="EMBL" id="JAOSHN010000016">
    <property type="protein sequence ID" value="MCU7380923.1"/>
    <property type="molecule type" value="Genomic_DNA"/>
</dbReference>
<reference evidence="6" key="1">
    <citation type="submission" date="2022-09" db="EMBL/GenBank/DDBJ databases">
        <title>Culturomic study of gut microbiota in children with autism spectrum disorder.</title>
        <authorList>
            <person name="Efimov B.A."/>
            <person name="Chaplin A.V."/>
            <person name="Sokolova S.R."/>
            <person name="Pikina A.P."/>
            <person name="Korzhanova M."/>
            <person name="Belova V."/>
            <person name="Korostin D."/>
        </authorList>
    </citation>
    <scope>NUCLEOTIDE SEQUENCE</scope>
    <source>
        <strain evidence="6">ASD5510</strain>
    </source>
</reference>
<dbReference type="PRINTS" id="PR00990">
    <property type="entry name" value="RIBOKINASE"/>
</dbReference>
<comment type="similarity">
    <text evidence="1 4">Belongs to the carbohydrate kinase PfkB family.</text>
</comment>
<dbReference type="Proteomes" id="UP001065549">
    <property type="component" value="Unassembled WGS sequence"/>
</dbReference>
<accession>A0A9J6QZG1</accession>
<dbReference type="Gene3D" id="3.40.1190.20">
    <property type="match status" value="1"/>
</dbReference>
<dbReference type="InterPro" id="IPR029056">
    <property type="entry name" value="Ribokinase-like"/>
</dbReference>
<dbReference type="GO" id="GO:0006796">
    <property type="term" value="P:phosphate-containing compound metabolic process"/>
    <property type="evidence" value="ECO:0007669"/>
    <property type="project" value="UniProtKB-ARBA"/>
</dbReference>
<feature type="domain" description="Carbohydrate kinase PfkB" evidence="5">
    <location>
        <begin position="4"/>
        <end position="296"/>
    </location>
</feature>
<protein>
    <submittedName>
        <fullName evidence="6">Carbohydrate kinase family protein</fullName>
    </submittedName>
</protein>